<sequence>MHLTSEYAHPDTQQHLGTASIQYQWTASIVKHRVLRCHKSSQTVSLTSRRTSVSVDADAAGPTNTTVLKPKPEVEREATPLPVPGEENVKLEYVVPTIRIRC</sequence>
<dbReference type="EMBL" id="KV426366">
    <property type="protein sequence ID" value="KZV81810.1"/>
    <property type="molecule type" value="Genomic_DNA"/>
</dbReference>
<accession>A0A165C4P3</accession>
<reference evidence="1 2" key="1">
    <citation type="journal article" date="2016" name="Mol. Biol. Evol.">
        <title>Comparative Genomics of Early-Diverging Mushroom-Forming Fungi Provides Insights into the Origins of Lignocellulose Decay Capabilities.</title>
        <authorList>
            <person name="Nagy L.G."/>
            <person name="Riley R."/>
            <person name="Tritt A."/>
            <person name="Adam C."/>
            <person name="Daum C."/>
            <person name="Floudas D."/>
            <person name="Sun H."/>
            <person name="Yadav J.S."/>
            <person name="Pangilinan J."/>
            <person name="Larsson K.H."/>
            <person name="Matsuura K."/>
            <person name="Barry K."/>
            <person name="Labutti K."/>
            <person name="Kuo R."/>
            <person name="Ohm R.A."/>
            <person name="Bhattacharya S.S."/>
            <person name="Shirouzu T."/>
            <person name="Yoshinaga Y."/>
            <person name="Martin F.M."/>
            <person name="Grigoriev I.V."/>
            <person name="Hibbett D.S."/>
        </authorList>
    </citation>
    <scope>NUCLEOTIDE SEQUENCE [LARGE SCALE GENOMIC DNA]</scope>
    <source>
        <strain evidence="1 2">HHB12029</strain>
    </source>
</reference>
<name>A0A165C4P3_EXIGL</name>
<dbReference type="Proteomes" id="UP000077266">
    <property type="component" value="Unassembled WGS sequence"/>
</dbReference>
<dbReference type="AlphaFoldDB" id="A0A165C4P3"/>
<keyword evidence="2" id="KW-1185">Reference proteome</keyword>
<proteinExistence type="predicted"/>
<dbReference type="InParanoid" id="A0A165C4P3"/>
<evidence type="ECO:0000313" key="1">
    <source>
        <dbReference type="EMBL" id="KZV81810.1"/>
    </source>
</evidence>
<organism evidence="1 2">
    <name type="scientific">Exidia glandulosa HHB12029</name>
    <dbReference type="NCBI Taxonomy" id="1314781"/>
    <lineage>
        <taxon>Eukaryota</taxon>
        <taxon>Fungi</taxon>
        <taxon>Dikarya</taxon>
        <taxon>Basidiomycota</taxon>
        <taxon>Agaricomycotina</taxon>
        <taxon>Agaricomycetes</taxon>
        <taxon>Auriculariales</taxon>
        <taxon>Exidiaceae</taxon>
        <taxon>Exidia</taxon>
    </lineage>
</organism>
<gene>
    <name evidence="1" type="ORF">EXIGLDRAFT_730549</name>
</gene>
<protein>
    <submittedName>
        <fullName evidence="1">Uncharacterized protein</fullName>
    </submittedName>
</protein>
<evidence type="ECO:0000313" key="2">
    <source>
        <dbReference type="Proteomes" id="UP000077266"/>
    </source>
</evidence>